<feature type="transmembrane region" description="Helical" evidence="6">
    <location>
        <begin position="238"/>
        <end position="261"/>
    </location>
</feature>
<keyword evidence="2" id="KW-1003">Cell membrane</keyword>
<dbReference type="Pfam" id="PF03176">
    <property type="entry name" value="MMPL"/>
    <property type="match status" value="2"/>
</dbReference>
<evidence type="ECO:0000313" key="8">
    <source>
        <dbReference type="EMBL" id="GIO67448.1"/>
    </source>
</evidence>
<dbReference type="InterPro" id="IPR004869">
    <property type="entry name" value="MMPL_dom"/>
</dbReference>
<evidence type="ECO:0000256" key="2">
    <source>
        <dbReference type="ARBA" id="ARBA00022475"/>
    </source>
</evidence>
<comment type="caution">
    <text evidence="8">The sequence shown here is derived from an EMBL/GenBank/DDBJ whole genome shotgun (WGS) entry which is preliminary data.</text>
</comment>
<dbReference type="PROSITE" id="PS50156">
    <property type="entry name" value="SSD"/>
    <property type="match status" value="1"/>
</dbReference>
<dbReference type="Proteomes" id="UP000680638">
    <property type="component" value="Unassembled WGS sequence"/>
</dbReference>
<keyword evidence="4 6" id="KW-1133">Transmembrane helix</keyword>
<evidence type="ECO:0000256" key="6">
    <source>
        <dbReference type="SAM" id="Phobius"/>
    </source>
</evidence>
<feature type="transmembrane region" description="Helical" evidence="6">
    <location>
        <begin position="298"/>
        <end position="316"/>
    </location>
</feature>
<evidence type="ECO:0000256" key="4">
    <source>
        <dbReference type="ARBA" id="ARBA00022989"/>
    </source>
</evidence>
<feature type="domain" description="SSD" evidence="7">
    <location>
        <begin position="130"/>
        <end position="263"/>
    </location>
</feature>
<protein>
    <submittedName>
        <fullName evidence="8">Transporter</fullName>
    </submittedName>
</protein>
<proteinExistence type="predicted"/>
<feature type="transmembrane region" description="Helical" evidence="6">
    <location>
        <begin position="487"/>
        <end position="505"/>
    </location>
</feature>
<sequence>MPEDPVIVVFQRQPTVSHARFSEIIDDTLKRLAVLDGVAFVQSPLKHREQMAKDAAYALIGTDEPLGERKNLLNRIRDRLPHLEGITIQLTGKTVVQEDVNQASMHDFKRAERFGIPLAFLILLLSFGGFWYALLPVLMGLLSVSTAMGFIAMLGTAFDLELSNFILNVIPMTGLALCLDFAFIMTNRFREELGRGHPEKALQVTLRTSGRAVYVSSACVLGGLVAVAFIPMPMFRSASLCAIIVVILSAAVNLSLVPALLRFISPWLVRKQAGQAFPDDRSRRFWALWAERVMRRPGRVLLAGCCLMMLLLFPALRMTTAVPDARSLPPETESRKADEAIRTYFRQDGVSEVLLAMQPSGKGFTPEERKEAAAWIKRIQNDVSVIGIKPLPVPVFKDNSYLNTVFYRISYMGEPGSAEVHTWLRSLEKEAGQSGIRVLLGGEAKSRQEVIDAIAGALPRMLTFIVITNMLVLFAAFRSVLIPVKAVVMNLLTIAASFGVLVIVFQSGLAGSSPGEIAVMVPVFVFGLVFGVSMDYGVFLLSRMSEAFRETGQVDAAIQEGLASTGKLITAAAAILIAVTLPFAFGEVEGVRQLGTGIASAVWIDVTLLRLLVVPSLMKLLGKYNWWAPRWFRPL</sequence>
<dbReference type="PANTHER" id="PTHR33406">
    <property type="entry name" value="MEMBRANE PROTEIN MJ1562-RELATED"/>
    <property type="match status" value="1"/>
</dbReference>
<feature type="transmembrane region" description="Helical" evidence="6">
    <location>
        <begin position="114"/>
        <end position="134"/>
    </location>
</feature>
<feature type="transmembrane region" description="Helical" evidence="6">
    <location>
        <begin position="517"/>
        <end position="539"/>
    </location>
</feature>
<gene>
    <name evidence="8" type="ORF">J21TS3_22690</name>
</gene>
<feature type="transmembrane region" description="Helical" evidence="6">
    <location>
        <begin position="461"/>
        <end position="481"/>
    </location>
</feature>
<reference evidence="8 9" key="1">
    <citation type="submission" date="2021-03" db="EMBL/GenBank/DDBJ databases">
        <title>Antimicrobial resistance genes in bacteria isolated from Japanese honey, and their potential for conferring macrolide and lincosamide resistance in the American foulbrood pathogen Paenibacillus larvae.</title>
        <authorList>
            <person name="Okamoto M."/>
            <person name="Kumagai M."/>
            <person name="Kanamori H."/>
            <person name="Takamatsu D."/>
        </authorList>
    </citation>
    <scope>NUCLEOTIDE SEQUENCE [LARGE SCALE GENOMIC DNA]</scope>
    <source>
        <strain evidence="8 9">J21TS3</strain>
    </source>
</reference>
<comment type="subcellular location">
    <subcellularLocation>
        <location evidence="1">Cell membrane</location>
        <topology evidence="1">Multi-pass membrane protein</topology>
    </subcellularLocation>
</comment>
<evidence type="ECO:0000313" key="9">
    <source>
        <dbReference type="Proteomes" id="UP000680638"/>
    </source>
</evidence>
<evidence type="ECO:0000256" key="5">
    <source>
        <dbReference type="ARBA" id="ARBA00023136"/>
    </source>
</evidence>
<feature type="transmembrane region" description="Helical" evidence="6">
    <location>
        <begin position="140"/>
        <end position="158"/>
    </location>
</feature>
<evidence type="ECO:0000256" key="3">
    <source>
        <dbReference type="ARBA" id="ARBA00022692"/>
    </source>
</evidence>
<feature type="transmembrane region" description="Helical" evidence="6">
    <location>
        <begin position="212"/>
        <end position="231"/>
    </location>
</feature>
<dbReference type="InterPro" id="IPR000731">
    <property type="entry name" value="SSD"/>
</dbReference>
<dbReference type="EMBL" id="BORW01000009">
    <property type="protein sequence ID" value="GIO67448.1"/>
    <property type="molecule type" value="Genomic_DNA"/>
</dbReference>
<accession>A0ABQ4LWB8</accession>
<keyword evidence="5 6" id="KW-0472">Membrane</keyword>
<name>A0ABQ4LWB8_9BACL</name>
<keyword evidence="9" id="KW-1185">Reference proteome</keyword>
<evidence type="ECO:0000259" key="7">
    <source>
        <dbReference type="PROSITE" id="PS50156"/>
    </source>
</evidence>
<dbReference type="Gene3D" id="1.20.1640.10">
    <property type="entry name" value="Multidrug efflux transporter AcrB transmembrane domain"/>
    <property type="match status" value="2"/>
</dbReference>
<evidence type="ECO:0000256" key="1">
    <source>
        <dbReference type="ARBA" id="ARBA00004651"/>
    </source>
</evidence>
<organism evidence="8 9">
    <name type="scientific">Paenibacillus cookii</name>
    <dbReference type="NCBI Taxonomy" id="157839"/>
    <lineage>
        <taxon>Bacteria</taxon>
        <taxon>Bacillati</taxon>
        <taxon>Bacillota</taxon>
        <taxon>Bacilli</taxon>
        <taxon>Bacillales</taxon>
        <taxon>Paenibacillaceae</taxon>
        <taxon>Paenibacillus</taxon>
    </lineage>
</organism>
<feature type="transmembrane region" description="Helical" evidence="6">
    <location>
        <begin position="598"/>
        <end position="618"/>
    </location>
</feature>
<keyword evidence="3 6" id="KW-0812">Transmembrane</keyword>
<feature type="transmembrane region" description="Helical" evidence="6">
    <location>
        <begin position="568"/>
        <end position="586"/>
    </location>
</feature>
<dbReference type="SUPFAM" id="SSF82866">
    <property type="entry name" value="Multidrug efflux transporter AcrB transmembrane domain"/>
    <property type="match status" value="2"/>
</dbReference>
<dbReference type="PANTHER" id="PTHR33406:SF13">
    <property type="entry name" value="MEMBRANE PROTEIN YDFJ"/>
    <property type="match status" value="1"/>
</dbReference>
<feature type="transmembrane region" description="Helical" evidence="6">
    <location>
        <begin position="165"/>
        <end position="185"/>
    </location>
</feature>
<dbReference type="InterPro" id="IPR050545">
    <property type="entry name" value="Mycobact_MmpL"/>
</dbReference>